<dbReference type="InParanoid" id="H3BEP3"/>
<reference evidence="2" key="3">
    <citation type="submission" date="2025-09" db="UniProtKB">
        <authorList>
            <consortium name="Ensembl"/>
        </authorList>
    </citation>
    <scope>IDENTIFICATION</scope>
</reference>
<feature type="region of interest" description="Disordered" evidence="1">
    <location>
        <begin position="58"/>
        <end position="82"/>
    </location>
</feature>
<sequence length="513" mass="57855">ARLQRWLAAAFQSLQSGFCQRLRFLSESECAQLSRLPQSELVAYASEPRADEKVQLIVPDSGSGSGSGAAGRNQSGGAHDAVLALDPSPEASFGHPLFVFYIDLNVSPSKCEQRDGVHLDSSECMTLALKSRCENLLKRRTSRSNRQNSHVAARQGQQPQHPGASRHRSRREERLVGLCTIHFLPLVVGTKDSSRQQRLHCVEQQGFGPCPWPLPISSPSPAVVHCELNKNTRRCHRQPLASRKSCRMYQTCDHAVLISGGWREQVTYPRHAQNILHFYGMLRENGFRKENIKTFFAGDGQITVDEETVDVYPATEKLTIRNHISYVCRVLNCADSFVLYLNSPTRNDGTMLLWDVNKNGVADPKERYSVAELLRDLEGCNAQRVFLFVDQSYPGALAKRLLYSKRHGNVALISSARGAEFAWGSRFTEFWRSLQPNQCLIHHFFQLTPWSTFTNPGVIESTPGLLNVTLCGAPCDTIPPFTEDELRKEYMGCQNLPTMLWYYTLQQQQEERP</sequence>
<protein>
    <submittedName>
        <fullName evidence="2">Si:ch211-67e16.11</fullName>
    </submittedName>
</protein>
<evidence type="ECO:0000313" key="2">
    <source>
        <dbReference type="Ensembl" id="ENSLACP00000020364.1"/>
    </source>
</evidence>
<feature type="region of interest" description="Disordered" evidence="1">
    <location>
        <begin position="139"/>
        <end position="169"/>
    </location>
</feature>
<proteinExistence type="predicted"/>
<dbReference type="Ensembl" id="ENSLACT00000020504.1">
    <property type="protein sequence ID" value="ENSLACP00000020364.1"/>
    <property type="gene ID" value="ENSLACG00000017893.1"/>
</dbReference>
<dbReference type="EMBL" id="AFYH01036167">
    <property type="status" value="NOT_ANNOTATED_CDS"/>
    <property type="molecule type" value="Genomic_DNA"/>
</dbReference>
<dbReference type="GeneTree" id="ENSGT00530000068353"/>
<reference evidence="2" key="2">
    <citation type="submission" date="2025-08" db="UniProtKB">
        <authorList>
            <consortium name="Ensembl"/>
        </authorList>
    </citation>
    <scope>IDENTIFICATION</scope>
</reference>
<dbReference type="HOGENOM" id="CLU_026328_0_0_1"/>
<dbReference type="EMBL" id="AFYH01036166">
    <property type="status" value="NOT_ANNOTATED_CDS"/>
    <property type="molecule type" value="Genomic_DNA"/>
</dbReference>
<dbReference type="PANTHER" id="PTHR35842:SF1">
    <property type="entry name" value="SI:CH211-67E16.11"/>
    <property type="match status" value="1"/>
</dbReference>
<dbReference type="OMA" id="EFARCPQ"/>
<dbReference type="eggNOG" id="ENOG502QT56">
    <property type="taxonomic scope" value="Eukaryota"/>
</dbReference>
<evidence type="ECO:0000256" key="1">
    <source>
        <dbReference type="SAM" id="MobiDB-lite"/>
    </source>
</evidence>
<dbReference type="Proteomes" id="UP000008672">
    <property type="component" value="Unassembled WGS sequence"/>
</dbReference>
<dbReference type="AlphaFoldDB" id="H3BEP3"/>
<reference evidence="3" key="1">
    <citation type="submission" date="2011-08" db="EMBL/GenBank/DDBJ databases">
        <title>The draft genome of Latimeria chalumnae.</title>
        <authorList>
            <person name="Di Palma F."/>
            <person name="Alfoldi J."/>
            <person name="Johnson J."/>
            <person name="Berlin A."/>
            <person name="Gnerre S."/>
            <person name="Jaffe D."/>
            <person name="MacCallum I."/>
            <person name="Young S."/>
            <person name="Walker B.J."/>
            <person name="Lander E."/>
            <person name="Lindblad-Toh K."/>
        </authorList>
    </citation>
    <scope>NUCLEOTIDE SEQUENCE [LARGE SCALE GENOMIC DNA]</scope>
    <source>
        <strain evidence="3">Wild caught</strain>
    </source>
</reference>
<gene>
    <name evidence="2" type="primary">SI:CH211-67E16.11</name>
</gene>
<dbReference type="EMBL" id="AFYH01036164">
    <property type="status" value="NOT_ANNOTATED_CDS"/>
    <property type="molecule type" value="Genomic_DNA"/>
</dbReference>
<organism evidence="2 3">
    <name type="scientific">Latimeria chalumnae</name>
    <name type="common">Coelacanth</name>
    <dbReference type="NCBI Taxonomy" id="7897"/>
    <lineage>
        <taxon>Eukaryota</taxon>
        <taxon>Metazoa</taxon>
        <taxon>Chordata</taxon>
        <taxon>Craniata</taxon>
        <taxon>Vertebrata</taxon>
        <taxon>Euteleostomi</taxon>
        <taxon>Coelacanthiformes</taxon>
        <taxon>Coelacanthidae</taxon>
        <taxon>Latimeria</taxon>
    </lineage>
</organism>
<keyword evidence="3" id="KW-1185">Reference proteome</keyword>
<feature type="compositionally biased region" description="Polar residues" evidence="1">
    <location>
        <begin position="144"/>
        <end position="160"/>
    </location>
</feature>
<dbReference type="PANTHER" id="PTHR35842">
    <property type="entry name" value="SI:CH211-67E16.11"/>
    <property type="match status" value="1"/>
</dbReference>
<accession>H3BEP3</accession>
<dbReference type="EMBL" id="AFYH01036165">
    <property type="status" value="NOT_ANNOTATED_CDS"/>
    <property type="molecule type" value="Genomic_DNA"/>
</dbReference>
<name>H3BEP3_LATCH</name>
<evidence type="ECO:0000313" key="3">
    <source>
        <dbReference type="Proteomes" id="UP000008672"/>
    </source>
</evidence>